<dbReference type="PANTHER" id="PTHR48043">
    <property type="entry name" value="EG:EG0003.4 PROTEIN-RELATED"/>
    <property type="match status" value="1"/>
</dbReference>
<keyword evidence="5" id="KW-0472">Membrane</keyword>
<comment type="subcellular location">
    <subcellularLocation>
        <location evidence="5">Membrane</location>
        <topology evidence="5">Single-pass membrane protein</topology>
    </subcellularLocation>
</comment>
<dbReference type="FunFam" id="3.40.50.2000:FF:000050">
    <property type="entry name" value="UDP-glucuronosyltransferase"/>
    <property type="match status" value="1"/>
</dbReference>
<organism evidence="6 7">
    <name type="scientific">Aromia moschata</name>
    <dbReference type="NCBI Taxonomy" id="1265417"/>
    <lineage>
        <taxon>Eukaryota</taxon>
        <taxon>Metazoa</taxon>
        <taxon>Ecdysozoa</taxon>
        <taxon>Arthropoda</taxon>
        <taxon>Hexapoda</taxon>
        <taxon>Insecta</taxon>
        <taxon>Pterygota</taxon>
        <taxon>Neoptera</taxon>
        <taxon>Endopterygota</taxon>
        <taxon>Coleoptera</taxon>
        <taxon>Polyphaga</taxon>
        <taxon>Cucujiformia</taxon>
        <taxon>Chrysomeloidea</taxon>
        <taxon>Cerambycidae</taxon>
        <taxon>Cerambycinae</taxon>
        <taxon>Callichromatini</taxon>
        <taxon>Aromia</taxon>
    </lineage>
</organism>
<dbReference type="GO" id="GO:0016020">
    <property type="term" value="C:membrane"/>
    <property type="evidence" value="ECO:0007669"/>
    <property type="project" value="UniProtKB-SubCell"/>
</dbReference>
<reference evidence="6" key="1">
    <citation type="journal article" date="2023" name="Insect Mol. Biol.">
        <title>Genome sequencing provides insights into the evolution of gene families encoding plant cell wall-degrading enzymes in longhorned beetles.</title>
        <authorList>
            <person name="Shin N.R."/>
            <person name="Okamura Y."/>
            <person name="Kirsch R."/>
            <person name="Pauchet Y."/>
        </authorList>
    </citation>
    <scope>NUCLEOTIDE SEQUENCE</scope>
    <source>
        <strain evidence="6">AMC_N1</strain>
    </source>
</reference>
<comment type="catalytic activity">
    <reaction evidence="5">
        <text>glucuronate acceptor + UDP-alpha-D-glucuronate = acceptor beta-D-glucuronoside + UDP + H(+)</text>
        <dbReference type="Rhea" id="RHEA:21032"/>
        <dbReference type="ChEBI" id="CHEBI:15378"/>
        <dbReference type="ChEBI" id="CHEBI:58052"/>
        <dbReference type="ChEBI" id="CHEBI:58223"/>
        <dbReference type="ChEBI" id="CHEBI:132367"/>
        <dbReference type="ChEBI" id="CHEBI:132368"/>
        <dbReference type="EC" id="2.4.1.17"/>
    </reaction>
</comment>
<protein>
    <recommendedName>
        <fullName evidence="5">UDP-glucuronosyltransferase</fullName>
        <ecNumber evidence="5">2.4.1.17</ecNumber>
    </recommendedName>
</protein>
<evidence type="ECO:0000256" key="2">
    <source>
        <dbReference type="ARBA" id="ARBA00022676"/>
    </source>
</evidence>
<evidence type="ECO:0000313" key="7">
    <source>
        <dbReference type="Proteomes" id="UP001162162"/>
    </source>
</evidence>
<dbReference type="EMBL" id="JAPWTK010000012">
    <property type="protein sequence ID" value="KAJ8959702.1"/>
    <property type="molecule type" value="Genomic_DNA"/>
</dbReference>
<evidence type="ECO:0000256" key="4">
    <source>
        <dbReference type="RuleBase" id="RU003718"/>
    </source>
</evidence>
<dbReference type="Gene3D" id="3.40.50.2000">
    <property type="entry name" value="Glycogen Phosphorylase B"/>
    <property type="match status" value="1"/>
</dbReference>
<dbReference type="SUPFAM" id="SSF53756">
    <property type="entry name" value="UDP-Glycosyltransferase/glycogen phosphorylase"/>
    <property type="match status" value="1"/>
</dbReference>
<proteinExistence type="inferred from homology"/>
<dbReference type="InterPro" id="IPR002213">
    <property type="entry name" value="UDP_glucos_trans"/>
</dbReference>
<keyword evidence="7" id="KW-1185">Reference proteome</keyword>
<keyword evidence="5" id="KW-1133">Transmembrane helix</keyword>
<dbReference type="InterPro" id="IPR050271">
    <property type="entry name" value="UDP-glycosyltransferase"/>
</dbReference>
<dbReference type="PROSITE" id="PS00375">
    <property type="entry name" value="UDPGT"/>
    <property type="match status" value="1"/>
</dbReference>
<comment type="caution">
    <text evidence="6">The sequence shown here is derived from an EMBL/GenBank/DDBJ whole genome shotgun (WGS) entry which is preliminary data.</text>
</comment>
<feature type="chain" id="PRO_5043106542" description="UDP-glucuronosyltransferase" evidence="5">
    <location>
        <begin position="19"/>
        <end position="504"/>
    </location>
</feature>
<evidence type="ECO:0000256" key="5">
    <source>
        <dbReference type="RuleBase" id="RU362059"/>
    </source>
</evidence>
<evidence type="ECO:0000313" key="6">
    <source>
        <dbReference type="EMBL" id="KAJ8959702.1"/>
    </source>
</evidence>
<dbReference type="Proteomes" id="UP001162162">
    <property type="component" value="Unassembled WGS sequence"/>
</dbReference>
<keyword evidence="3 4" id="KW-0808">Transferase</keyword>
<sequence>MCIALVYVFIMFASPSTGANILVISPTPVYSHQTAFFELWTELSLRGHNVTLITTNPMNDPKLRNLTEIDMKHTYDLMKGVTSIINHMTSIWNTYEYINTYMLAIFNEQISQPRFQELVEGRGNFNLVLVNSQHPQLLIFGKIYNCPTILFSSFYLYGYNHEAQGNPSHTIAHIGYARLISTVFYLRDWYSVTYELLPTRDRALNKYFNTSVTVRELLRDVDLVFLNTNPAIHGARAFGPTTIEIGYERKPTSIKLEKGLKQFLDNANDGFIYFSLGSNIKSKDITRSLLKTIIEAIKEIPYTFLYKYEGDYLDDKPDNVRLVKWAPQCQILRHPNIKLFVTQGGFQSMEEAIYSAVPMVVIPFFADQEHNGRLMESKGIAKVVNRKSLTKEELKGAIKEVLRNSSYRETIERLRQLARDVPMTGLEKAIWWTEYVIRHKGAKHLRNPVADLPLYQYYLLDVIGVLLSIVVVFVAIAYFITKMFFMMVVMRLRIQMDTVDKKYL</sequence>
<evidence type="ECO:0000256" key="3">
    <source>
        <dbReference type="ARBA" id="ARBA00022679"/>
    </source>
</evidence>
<evidence type="ECO:0000256" key="1">
    <source>
        <dbReference type="ARBA" id="ARBA00009995"/>
    </source>
</evidence>
<gene>
    <name evidence="6" type="ORF">NQ318_021894</name>
</gene>
<name>A0AAV8Z844_9CUCU</name>
<dbReference type="InterPro" id="IPR035595">
    <property type="entry name" value="UDP_glycos_trans_CS"/>
</dbReference>
<dbReference type="AlphaFoldDB" id="A0AAV8Z844"/>
<dbReference type="EC" id="2.4.1.17" evidence="5"/>
<feature type="signal peptide" evidence="5">
    <location>
        <begin position="1"/>
        <end position="18"/>
    </location>
</feature>
<feature type="transmembrane region" description="Helical" evidence="5">
    <location>
        <begin position="457"/>
        <end position="481"/>
    </location>
</feature>
<dbReference type="GO" id="GO:0015020">
    <property type="term" value="F:glucuronosyltransferase activity"/>
    <property type="evidence" value="ECO:0007669"/>
    <property type="project" value="UniProtKB-EC"/>
</dbReference>
<keyword evidence="2 4" id="KW-0328">Glycosyltransferase</keyword>
<comment type="similarity">
    <text evidence="1 4">Belongs to the UDP-glycosyltransferase family.</text>
</comment>
<keyword evidence="5" id="KW-0732">Signal</keyword>
<dbReference type="CDD" id="cd03784">
    <property type="entry name" value="GT1_Gtf-like"/>
    <property type="match status" value="1"/>
</dbReference>
<dbReference type="Pfam" id="PF00201">
    <property type="entry name" value="UDPGT"/>
    <property type="match status" value="1"/>
</dbReference>
<dbReference type="PANTHER" id="PTHR48043:SF159">
    <property type="entry name" value="EG:EG0003.4 PROTEIN-RELATED"/>
    <property type="match status" value="1"/>
</dbReference>
<accession>A0AAV8Z844</accession>
<keyword evidence="5" id="KW-0812">Transmembrane</keyword>